<dbReference type="Proteomes" id="UP000246744">
    <property type="component" value="Unassembled WGS sequence"/>
</dbReference>
<keyword evidence="1" id="KW-0812">Transmembrane</keyword>
<comment type="caution">
    <text evidence="2">The sequence shown here is derived from an EMBL/GenBank/DDBJ whole genome shotgun (WGS) entry which is preliminary data.</text>
</comment>
<accession>A0A317PZ34</accession>
<evidence type="ECO:0000256" key="1">
    <source>
        <dbReference type="SAM" id="Phobius"/>
    </source>
</evidence>
<keyword evidence="1" id="KW-1133">Transmembrane helix</keyword>
<protein>
    <submittedName>
        <fullName evidence="2">Uncharacterized protein</fullName>
    </submittedName>
</protein>
<feature type="transmembrane region" description="Helical" evidence="1">
    <location>
        <begin position="12"/>
        <end position="39"/>
    </location>
</feature>
<dbReference type="RefSeq" id="WP_281271492.1">
    <property type="nucleotide sequence ID" value="NZ_QGTS01000014.1"/>
</dbReference>
<name>A0A317PZ34_9ENTR</name>
<evidence type="ECO:0000313" key="3">
    <source>
        <dbReference type="Proteomes" id="UP000246744"/>
    </source>
</evidence>
<proteinExistence type="predicted"/>
<sequence>MKRIIQEICVMGIVLCIGLVGFALMGWWFLLLMIVLWGWG</sequence>
<keyword evidence="3" id="KW-1185">Reference proteome</keyword>
<dbReference type="AlphaFoldDB" id="A0A317PZ34"/>
<dbReference type="EMBL" id="QGTS01000014">
    <property type="protein sequence ID" value="PWW04961.1"/>
    <property type="molecule type" value="Genomic_DNA"/>
</dbReference>
<evidence type="ECO:0000313" key="2">
    <source>
        <dbReference type="EMBL" id="PWW04961.1"/>
    </source>
</evidence>
<reference evidence="2 3" key="1">
    <citation type="submission" date="2018-05" db="EMBL/GenBank/DDBJ databases">
        <title>Genomic Encyclopedia of Type Strains, Phase IV (KMG-IV): sequencing the most valuable type-strain genomes for metagenomic binning, comparative biology and taxonomic classification.</title>
        <authorList>
            <person name="Goeker M."/>
        </authorList>
    </citation>
    <scope>NUCLEOTIDE SEQUENCE [LARGE SCALE GENOMIC DNA]</scope>
    <source>
        <strain evidence="2 3">DSM 19579</strain>
    </source>
</reference>
<gene>
    <name evidence="2" type="ORF">DES37_11457</name>
</gene>
<organism evidence="2 3">
    <name type="scientific">Mangrovibacter plantisponsor</name>
    <dbReference type="NCBI Taxonomy" id="451513"/>
    <lineage>
        <taxon>Bacteria</taxon>
        <taxon>Pseudomonadati</taxon>
        <taxon>Pseudomonadota</taxon>
        <taxon>Gammaproteobacteria</taxon>
        <taxon>Enterobacterales</taxon>
        <taxon>Enterobacteriaceae</taxon>
        <taxon>Mangrovibacter</taxon>
    </lineage>
</organism>
<keyword evidence="1" id="KW-0472">Membrane</keyword>